<proteinExistence type="predicted"/>
<gene>
    <name evidence="2" type="ORF">CAP_7759</name>
</gene>
<dbReference type="Pfam" id="PF13817">
    <property type="entry name" value="DDE_Tnp_IS66_C"/>
    <property type="match status" value="1"/>
</dbReference>
<dbReference type="EMBL" id="ASRX01000071">
    <property type="protein sequence ID" value="EYF01806.1"/>
    <property type="molecule type" value="Genomic_DNA"/>
</dbReference>
<name>A0A017SZR2_9BACT</name>
<dbReference type="InterPro" id="IPR039552">
    <property type="entry name" value="IS66_C"/>
</dbReference>
<evidence type="ECO:0000259" key="1">
    <source>
        <dbReference type="Pfam" id="PF13817"/>
    </source>
</evidence>
<feature type="domain" description="Transposase IS66 C-terminal" evidence="1">
    <location>
        <begin position="1"/>
        <end position="31"/>
    </location>
</feature>
<sequence>MHAVNPLTWATDVLTKLQDGWPRARLDELLPDAWARVQPTAP</sequence>
<organism evidence="2 3">
    <name type="scientific">Chondromyces apiculatus DSM 436</name>
    <dbReference type="NCBI Taxonomy" id="1192034"/>
    <lineage>
        <taxon>Bacteria</taxon>
        <taxon>Pseudomonadati</taxon>
        <taxon>Myxococcota</taxon>
        <taxon>Polyangia</taxon>
        <taxon>Polyangiales</taxon>
        <taxon>Polyangiaceae</taxon>
        <taxon>Chondromyces</taxon>
    </lineage>
</organism>
<comment type="caution">
    <text evidence="2">The sequence shown here is derived from an EMBL/GenBank/DDBJ whole genome shotgun (WGS) entry which is preliminary data.</text>
</comment>
<accession>A0A017SZR2</accession>
<reference evidence="2 3" key="1">
    <citation type="submission" date="2013-05" db="EMBL/GenBank/DDBJ databases">
        <title>Genome assembly of Chondromyces apiculatus DSM 436.</title>
        <authorList>
            <person name="Sharma G."/>
            <person name="Khatri I."/>
            <person name="Kaur C."/>
            <person name="Mayilraj S."/>
            <person name="Subramanian S."/>
        </authorList>
    </citation>
    <scope>NUCLEOTIDE SEQUENCE [LARGE SCALE GENOMIC DNA]</scope>
    <source>
        <strain evidence="2 3">DSM 436</strain>
    </source>
</reference>
<protein>
    <submittedName>
        <fullName evidence="2">Putative transposase</fullName>
    </submittedName>
</protein>
<dbReference type="Proteomes" id="UP000019678">
    <property type="component" value="Unassembled WGS sequence"/>
</dbReference>
<keyword evidence="3" id="KW-1185">Reference proteome</keyword>
<dbReference type="AlphaFoldDB" id="A0A017SZR2"/>
<evidence type="ECO:0000313" key="3">
    <source>
        <dbReference type="Proteomes" id="UP000019678"/>
    </source>
</evidence>
<evidence type="ECO:0000313" key="2">
    <source>
        <dbReference type="EMBL" id="EYF01806.1"/>
    </source>
</evidence>